<dbReference type="InterPro" id="IPR036985">
    <property type="entry name" value="Transglutaminase-like_sf"/>
</dbReference>
<dbReference type="InterPro" id="IPR050779">
    <property type="entry name" value="Transglutaminase"/>
</dbReference>
<dbReference type="Pfam" id="PF00927">
    <property type="entry name" value="Transglut_C"/>
    <property type="match status" value="2"/>
</dbReference>
<dbReference type="Gene3D" id="3.90.260.10">
    <property type="entry name" value="Transglutaminase-like"/>
    <property type="match status" value="1"/>
</dbReference>
<dbReference type="InterPro" id="IPR038765">
    <property type="entry name" value="Papain-like_cys_pep_sf"/>
</dbReference>
<comment type="caution">
    <text evidence="3">The sequence shown here is derived from an EMBL/GenBank/DDBJ whole genome shotgun (WGS) entry which is preliminary data.</text>
</comment>
<dbReference type="Gene3D" id="2.60.40.10">
    <property type="entry name" value="Immunoglobulins"/>
    <property type="match status" value="2"/>
</dbReference>
<proteinExistence type="predicted"/>
<dbReference type="PROSITE" id="PS00547">
    <property type="entry name" value="TRANSGLUTAMINASES"/>
    <property type="match status" value="1"/>
</dbReference>
<dbReference type="InterPro" id="IPR036238">
    <property type="entry name" value="Transglutaminase_C_sf"/>
</dbReference>
<dbReference type="Pfam" id="PF01841">
    <property type="entry name" value="Transglut_core"/>
    <property type="match status" value="1"/>
</dbReference>
<organism evidence="3 4">
    <name type="scientific">Ranitomeya imitator</name>
    <name type="common">mimic poison frog</name>
    <dbReference type="NCBI Taxonomy" id="111125"/>
    <lineage>
        <taxon>Eukaryota</taxon>
        <taxon>Metazoa</taxon>
        <taxon>Chordata</taxon>
        <taxon>Craniata</taxon>
        <taxon>Vertebrata</taxon>
        <taxon>Euteleostomi</taxon>
        <taxon>Amphibia</taxon>
        <taxon>Batrachia</taxon>
        <taxon>Anura</taxon>
        <taxon>Neobatrachia</taxon>
        <taxon>Hyloidea</taxon>
        <taxon>Dendrobatidae</taxon>
        <taxon>Dendrobatinae</taxon>
        <taxon>Ranitomeya</taxon>
    </lineage>
</organism>
<keyword evidence="1" id="KW-0732">Signal</keyword>
<dbReference type="PANTHER" id="PTHR11590:SF36">
    <property type="entry name" value="PROTEIN-GLUTAMINE GAMMA-GLUTAMYLTRANSFERASE E"/>
    <property type="match status" value="1"/>
</dbReference>
<protein>
    <recommendedName>
        <fullName evidence="2">Transglutaminase-like domain-containing protein</fullName>
    </recommendedName>
</protein>
<dbReference type="EMBL" id="CAUEEQ010028817">
    <property type="protein sequence ID" value="CAJ0948683.1"/>
    <property type="molecule type" value="Genomic_DNA"/>
</dbReference>
<feature type="domain" description="Transglutaminase-like" evidence="2">
    <location>
        <begin position="56"/>
        <end position="148"/>
    </location>
</feature>
<dbReference type="Proteomes" id="UP001176940">
    <property type="component" value="Unassembled WGS sequence"/>
</dbReference>
<evidence type="ECO:0000313" key="4">
    <source>
        <dbReference type="Proteomes" id="UP001176940"/>
    </source>
</evidence>
<dbReference type="SUPFAM" id="SSF54001">
    <property type="entry name" value="Cysteine proteinases"/>
    <property type="match status" value="1"/>
</dbReference>
<sequence>MKRSCLWTILNAFSNLINSQDDSGVVMGNWSGDYSTGERPTKWNGSADILRKWMESGPVKFGQCWVFAGVLCTVLRCLGIPARVITNFSSAHDTDENLFIDRYFDEDGEETEETSDSIWNFHVWVEAWFTRSDLGSAYDGWQVLDSTPQELSEELYRLGPCSVKAIKEGDVDLAYDAPFVFAELNADVRTWLISADESKKINKLNTSTVGRFTSTKAINSDERVDVTNNYKYPEGTPKEREIFRKAQSKLKGSGLRRSTVAFSASHSEAAPKLEFSGSFTSSSDIEVGQDVTFSLDLKNTSTNEMSLQVHLTASAIVYTNATVNDVLANAQSVKLGSNEEKNIPYTIPYADYENAITTDNMIKVVAVCEDEKGGKLLVETVILLKNPPIVMKITDQAHLNKPLSVEIAFTNPTTEEVHNCVVIVEGSGLIKEKVTIEVPYLSKNQRSVSKVDIVPYRPGQRCLFVDFSCDKFSDVKGSLTINIGAKLFGELESAGLKFHLTT</sequence>
<dbReference type="InterPro" id="IPR013783">
    <property type="entry name" value="Ig-like_fold"/>
</dbReference>
<dbReference type="InterPro" id="IPR008958">
    <property type="entry name" value="Transglutaminase_C"/>
</dbReference>
<name>A0ABN9LU40_9NEOB</name>
<dbReference type="PANTHER" id="PTHR11590">
    <property type="entry name" value="PROTEIN-GLUTAMINE GAMMA-GLUTAMYLTRANSFERASE"/>
    <property type="match status" value="1"/>
</dbReference>
<dbReference type="InterPro" id="IPR002931">
    <property type="entry name" value="Transglutaminase-like"/>
</dbReference>
<dbReference type="SUPFAM" id="SSF49309">
    <property type="entry name" value="Transglutaminase, two C-terminal domains"/>
    <property type="match status" value="2"/>
</dbReference>
<feature type="signal peptide" evidence="1">
    <location>
        <begin position="1"/>
        <end position="19"/>
    </location>
</feature>
<gene>
    <name evidence="3" type="ORF">RIMI_LOCUS12251450</name>
</gene>
<reference evidence="3" key="1">
    <citation type="submission" date="2023-07" db="EMBL/GenBank/DDBJ databases">
        <authorList>
            <person name="Stuckert A."/>
        </authorList>
    </citation>
    <scope>NUCLEOTIDE SEQUENCE</scope>
</reference>
<evidence type="ECO:0000256" key="1">
    <source>
        <dbReference type="SAM" id="SignalP"/>
    </source>
</evidence>
<evidence type="ECO:0000259" key="2">
    <source>
        <dbReference type="SMART" id="SM00460"/>
    </source>
</evidence>
<keyword evidence="4" id="KW-1185">Reference proteome</keyword>
<accession>A0ABN9LU40</accession>
<dbReference type="InterPro" id="IPR013808">
    <property type="entry name" value="Transglutaminase_AS"/>
</dbReference>
<evidence type="ECO:0000313" key="3">
    <source>
        <dbReference type="EMBL" id="CAJ0948683.1"/>
    </source>
</evidence>
<dbReference type="SMART" id="SM00460">
    <property type="entry name" value="TGc"/>
    <property type="match status" value="1"/>
</dbReference>
<feature type="chain" id="PRO_5046491359" description="Transglutaminase-like domain-containing protein" evidence="1">
    <location>
        <begin position="20"/>
        <end position="502"/>
    </location>
</feature>